<evidence type="ECO:0000256" key="5">
    <source>
        <dbReference type="PROSITE-ProRule" id="PRU01240"/>
    </source>
</evidence>
<feature type="active site" description="Charge relay system" evidence="5">
    <location>
        <position position="224"/>
    </location>
</feature>
<dbReference type="GO" id="GO:0006508">
    <property type="term" value="P:proteolysis"/>
    <property type="evidence" value="ECO:0007669"/>
    <property type="project" value="UniProtKB-KW"/>
</dbReference>
<evidence type="ECO:0000256" key="2">
    <source>
        <dbReference type="ARBA" id="ARBA00022670"/>
    </source>
</evidence>
<evidence type="ECO:0000313" key="8">
    <source>
        <dbReference type="EMBL" id="KAF2230620.1"/>
    </source>
</evidence>
<keyword evidence="6" id="KW-0732">Signal</keyword>
<dbReference type="SUPFAM" id="SSF52743">
    <property type="entry name" value="Subtilisin-like"/>
    <property type="match status" value="1"/>
</dbReference>
<evidence type="ECO:0000256" key="3">
    <source>
        <dbReference type="ARBA" id="ARBA00022801"/>
    </source>
</evidence>
<evidence type="ECO:0000259" key="7">
    <source>
        <dbReference type="Pfam" id="PF00082"/>
    </source>
</evidence>
<dbReference type="SUPFAM" id="SSF54897">
    <property type="entry name" value="Protease propeptides/inhibitors"/>
    <property type="match status" value="1"/>
</dbReference>
<feature type="domain" description="Peptidase S8/S53" evidence="7">
    <location>
        <begin position="174"/>
        <end position="402"/>
    </location>
</feature>
<dbReference type="InterPro" id="IPR000209">
    <property type="entry name" value="Peptidase_S8/S53_dom"/>
</dbReference>
<keyword evidence="4 5" id="KW-0720">Serine protease</keyword>
<evidence type="ECO:0000256" key="6">
    <source>
        <dbReference type="SAM" id="SignalP"/>
    </source>
</evidence>
<dbReference type="GO" id="GO:0004252">
    <property type="term" value="F:serine-type endopeptidase activity"/>
    <property type="evidence" value="ECO:0007669"/>
    <property type="project" value="UniProtKB-UniRule"/>
</dbReference>
<dbReference type="InterPro" id="IPR036852">
    <property type="entry name" value="Peptidase_S8/S53_dom_sf"/>
</dbReference>
<dbReference type="InterPro" id="IPR015500">
    <property type="entry name" value="Peptidase_S8_subtilisin-rel"/>
</dbReference>
<feature type="active site" description="Charge relay system" evidence="5">
    <location>
        <position position="387"/>
    </location>
</feature>
<evidence type="ECO:0000313" key="9">
    <source>
        <dbReference type="Proteomes" id="UP000800092"/>
    </source>
</evidence>
<dbReference type="InterPro" id="IPR050131">
    <property type="entry name" value="Peptidase_S8_subtilisin-like"/>
</dbReference>
<comment type="similarity">
    <text evidence="1 5">Belongs to the peptidase S8 family.</text>
</comment>
<evidence type="ECO:0000256" key="1">
    <source>
        <dbReference type="ARBA" id="ARBA00011073"/>
    </source>
</evidence>
<proteinExistence type="inferred from homology"/>
<feature type="chain" id="PRO_5025599629" evidence="6">
    <location>
        <begin position="20"/>
        <end position="509"/>
    </location>
</feature>
<protein>
    <submittedName>
        <fullName evidence="8">Subtilisin-like protein</fullName>
    </submittedName>
</protein>
<dbReference type="Gene3D" id="3.40.50.200">
    <property type="entry name" value="Peptidase S8/S53 domain"/>
    <property type="match status" value="1"/>
</dbReference>
<gene>
    <name evidence="8" type="ORF">EV356DRAFT_536220</name>
</gene>
<dbReference type="EMBL" id="ML991838">
    <property type="protein sequence ID" value="KAF2230620.1"/>
    <property type="molecule type" value="Genomic_DNA"/>
</dbReference>
<evidence type="ECO:0000256" key="4">
    <source>
        <dbReference type="ARBA" id="ARBA00022825"/>
    </source>
</evidence>
<feature type="active site" description="Charge relay system" evidence="5">
    <location>
        <position position="183"/>
    </location>
</feature>
<dbReference type="AlphaFoldDB" id="A0A6A6GYQ9"/>
<dbReference type="OrthoDB" id="206201at2759"/>
<dbReference type="PROSITE" id="PS51892">
    <property type="entry name" value="SUBTILASE"/>
    <property type="match status" value="1"/>
</dbReference>
<keyword evidence="3 5" id="KW-0378">Hydrolase</keyword>
<keyword evidence="2 5" id="KW-0645">Protease</keyword>
<dbReference type="PRINTS" id="PR00723">
    <property type="entry name" value="SUBTILISIN"/>
</dbReference>
<accession>A0A6A6GYQ9</accession>
<keyword evidence="9" id="KW-1185">Reference proteome</keyword>
<reference evidence="8" key="1">
    <citation type="journal article" date="2020" name="Stud. Mycol.">
        <title>101 Dothideomycetes genomes: a test case for predicting lifestyles and emergence of pathogens.</title>
        <authorList>
            <person name="Haridas S."/>
            <person name="Albert R."/>
            <person name="Binder M."/>
            <person name="Bloem J."/>
            <person name="Labutti K."/>
            <person name="Salamov A."/>
            <person name="Andreopoulos B."/>
            <person name="Baker S."/>
            <person name="Barry K."/>
            <person name="Bills G."/>
            <person name="Bluhm B."/>
            <person name="Cannon C."/>
            <person name="Castanera R."/>
            <person name="Culley D."/>
            <person name="Daum C."/>
            <person name="Ezra D."/>
            <person name="Gonzalez J."/>
            <person name="Henrissat B."/>
            <person name="Kuo A."/>
            <person name="Liang C."/>
            <person name="Lipzen A."/>
            <person name="Lutzoni F."/>
            <person name="Magnuson J."/>
            <person name="Mondo S."/>
            <person name="Nolan M."/>
            <person name="Ohm R."/>
            <person name="Pangilinan J."/>
            <person name="Park H.-J."/>
            <person name="Ramirez L."/>
            <person name="Alfaro M."/>
            <person name="Sun H."/>
            <person name="Tritt A."/>
            <person name="Yoshinaga Y."/>
            <person name="Zwiers L.-H."/>
            <person name="Turgeon B."/>
            <person name="Goodwin S."/>
            <person name="Spatafora J."/>
            <person name="Crous P."/>
            <person name="Grigoriev I."/>
        </authorList>
    </citation>
    <scope>NUCLEOTIDE SEQUENCE</scope>
    <source>
        <strain evidence="8">Tuck. ex Michener</strain>
    </source>
</reference>
<name>A0A6A6GYQ9_VIRVR</name>
<dbReference type="Pfam" id="PF00082">
    <property type="entry name" value="Peptidase_S8"/>
    <property type="match status" value="1"/>
</dbReference>
<dbReference type="PANTHER" id="PTHR43806:SF66">
    <property type="entry name" value="SERIN ENDOPEPTIDASE"/>
    <property type="match status" value="1"/>
</dbReference>
<dbReference type="PANTHER" id="PTHR43806">
    <property type="entry name" value="PEPTIDASE S8"/>
    <property type="match status" value="1"/>
</dbReference>
<organism evidence="8 9">
    <name type="scientific">Viridothelium virens</name>
    <name type="common">Speckled blister lichen</name>
    <name type="synonym">Trypethelium virens</name>
    <dbReference type="NCBI Taxonomy" id="1048519"/>
    <lineage>
        <taxon>Eukaryota</taxon>
        <taxon>Fungi</taxon>
        <taxon>Dikarya</taxon>
        <taxon>Ascomycota</taxon>
        <taxon>Pezizomycotina</taxon>
        <taxon>Dothideomycetes</taxon>
        <taxon>Dothideomycetes incertae sedis</taxon>
        <taxon>Trypetheliales</taxon>
        <taxon>Trypetheliaceae</taxon>
        <taxon>Viridothelium</taxon>
    </lineage>
</organism>
<sequence length="509" mass="56266">MTLNVSWVLTALLAVLATATSTSSGNNQSEFAPYARYNDSSVVVPDSYIIKFKDNHTIQHHLDHIGVNISSMGHEYFYLDIIPGYHIKVNESVIHGLIRRDPGVEWVEHTTFASPPKLPTMDHDGSLSSSERSKRWQAVMEETATLELAQQSTNRTISRRDDGAREYWHWSEAGSNVDIYILDWGVDINHREFGGRAYNFNGFNASPYLEPPENAMGDTSVWGHGNCIASLAAGTLFGTGKRANIINVKVINHEVRIQWHRIIQALDDVRKAHKAKKRNRRSPFAGSIVVLSLGSNIELGGRPLRSAIKKVRRSGIPIVVAAGNDHADAAQIFPCNFPESICVSSVNHRYQRTEWSNFGKPITVAAPGLRVPCAGLRGGYTVLSGTSFSAGYVAGTISNFMSYEKLRSNVNLVMRRMKDNWNVGLLISDFPPDLETANTFNSNGFMKPNKLPTQPYVGAPLERRVRRQLWELGADANDSLRLQGTTTATLPSITPTIPPGGSLVNFTKP</sequence>
<feature type="signal peptide" evidence="6">
    <location>
        <begin position="1"/>
        <end position="19"/>
    </location>
</feature>
<dbReference type="Proteomes" id="UP000800092">
    <property type="component" value="Unassembled WGS sequence"/>
</dbReference>